<dbReference type="GO" id="GO:0003906">
    <property type="term" value="F:DNA-(apurinic or apyrimidinic site) endonuclease activity"/>
    <property type="evidence" value="ECO:0007669"/>
    <property type="project" value="InterPro"/>
</dbReference>
<dbReference type="GO" id="GO:0006281">
    <property type="term" value="P:DNA repair"/>
    <property type="evidence" value="ECO:0007669"/>
    <property type="project" value="InterPro"/>
</dbReference>
<accession>K2G4X6</accession>
<organism evidence="1">
    <name type="scientific">uncultured bacterium</name>
    <name type="common">gcode 4</name>
    <dbReference type="NCBI Taxonomy" id="1234023"/>
    <lineage>
        <taxon>Bacteria</taxon>
        <taxon>environmental samples</taxon>
    </lineage>
</organism>
<dbReference type="InterPro" id="IPR011257">
    <property type="entry name" value="DNA_glycosylase"/>
</dbReference>
<dbReference type="InterPro" id="IPR015254">
    <property type="entry name" value="AGOG-like"/>
</dbReference>
<dbReference type="Pfam" id="PF09171">
    <property type="entry name" value="AGOG"/>
    <property type="match status" value="1"/>
</dbReference>
<dbReference type="SUPFAM" id="SSF48150">
    <property type="entry name" value="DNA-glycosylase"/>
    <property type="match status" value="1"/>
</dbReference>
<evidence type="ECO:0000313" key="1">
    <source>
        <dbReference type="EMBL" id="EKE29367.1"/>
    </source>
</evidence>
<name>K2G4X6_9BACT</name>
<dbReference type="EMBL" id="AMFJ01000184">
    <property type="protein sequence ID" value="EKE29367.1"/>
    <property type="molecule type" value="Genomic_DNA"/>
</dbReference>
<dbReference type="GO" id="GO:0016799">
    <property type="term" value="F:hydrolase activity, hydrolyzing N-glycosyl compounds"/>
    <property type="evidence" value="ECO:0007669"/>
    <property type="project" value="InterPro"/>
</dbReference>
<sequence>MNELVWLLSKYDLNDAIRIEESDRQFFAIKKICETIWNSPYYFAMIMANSLLSYQLSSTGEEYWEEFAEFAINYEFPEWYDFQAIFSFFEIFLFQSKWNKRILNMKMPRLRKTEALFVTIRGREEYFYENLSDLQSVLSKSMKQDKESKTILFALKMFHYAARVKFWFLSVAPYEIGIPVDSRISRIWDRYNPEWMKIQEFWEEVSRKIQIPRLHLDAILWTRCDDFVCF</sequence>
<protein>
    <submittedName>
        <fullName evidence="1">Uncharacterized protein</fullName>
    </submittedName>
</protein>
<dbReference type="Gene3D" id="1.10.340.30">
    <property type="entry name" value="Hypothetical protein, domain 2"/>
    <property type="match status" value="1"/>
</dbReference>
<comment type="caution">
    <text evidence="1">The sequence shown here is derived from an EMBL/GenBank/DDBJ whole genome shotgun (WGS) entry which is preliminary data.</text>
</comment>
<dbReference type="AlphaFoldDB" id="K2G4X6"/>
<gene>
    <name evidence="1" type="ORF">ACD_2C00184G0004</name>
</gene>
<proteinExistence type="predicted"/>
<reference evidence="1" key="1">
    <citation type="journal article" date="2012" name="Science">
        <title>Fermentation, hydrogen, and sulfur metabolism in multiple uncultivated bacterial phyla.</title>
        <authorList>
            <person name="Wrighton K.C."/>
            <person name="Thomas B.C."/>
            <person name="Sharon I."/>
            <person name="Miller C.S."/>
            <person name="Castelle C.J."/>
            <person name="VerBerkmoes N.C."/>
            <person name="Wilkins M.J."/>
            <person name="Hettich R.L."/>
            <person name="Lipton M.S."/>
            <person name="Williams K.H."/>
            <person name="Long P.E."/>
            <person name="Banfield J.F."/>
        </authorList>
    </citation>
    <scope>NUCLEOTIDE SEQUENCE [LARGE SCALE GENOMIC DNA]</scope>
</reference>